<organism evidence="1">
    <name type="scientific">marine sediment metagenome</name>
    <dbReference type="NCBI Taxonomy" id="412755"/>
    <lineage>
        <taxon>unclassified sequences</taxon>
        <taxon>metagenomes</taxon>
        <taxon>ecological metagenomes</taxon>
    </lineage>
</organism>
<evidence type="ECO:0008006" key="2">
    <source>
        <dbReference type="Google" id="ProtNLM"/>
    </source>
</evidence>
<reference evidence="1" key="1">
    <citation type="journal article" date="2015" name="Nature">
        <title>Complex archaea that bridge the gap between prokaryotes and eukaryotes.</title>
        <authorList>
            <person name="Spang A."/>
            <person name="Saw J.H."/>
            <person name="Jorgensen S.L."/>
            <person name="Zaremba-Niedzwiedzka K."/>
            <person name="Martijn J."/>
            <person name="Lind A.E."/>
            <person name="van Eijk R."/>
            <person name="Schleper C."/>
            <person name="Guy L."/>
            <person name="Ettema T.J."/>
        </authorList>
    </citation>
    <scope>NUCLEOTIDE SEQUENCE</scope>
</reference>
<evidence type="ECO:0000313" key="1">
    <source>
        <dbReference type="EMBL" id="KKK66470.1"/>
    </source>
</evidence>
<proteinExistence type="predicted"/>
<dbReference type="EMBL" id="LAZR01060062">
    <property type="protein sequence ID" value="KKK66470.1"/>
    <property type="molecule type" value="Genomic_DNA"/>
</dbReference>
<gene>
    <name evidence="1" type="ORF">LCGC14_2963770</name>
</gene>
<dbReference type="AlphaFoldDB" id="A0A0F8XYW5"/>
<sequence length="352" mass="40528">MVNCPWSPHASCNTEIFSDVNSAFIIGSNSPDRREYIDMIKDVIKEFNLEPRFALDLNQYNGKQAFCTNICSQIRKSRIVITDLSGPTEIVCNKCKETKELFSVNVFWEYGYAAALEKDPILICDESQYVPFDVADKNAEFYNKGNLKELLRPVIQQRLNVSIPLSINKEKKIILNQNTNNYQAKAQEILFKVNNKEISISVILPEYYEFLREINEKKEEQWVGAELSGNVSELGKDHPEYFEYRKIKGYISPSELISAGMYSLDIIAADEKSMMFKHDYIPSISIHEIETFLDSSTGFGRIALSKKYIDSIGVDLPRITKFYFYFNPTGLIRIITNIRSKIGAFLVQYIRK</sequence>
<protein>
    <recommendedName>
        <fullName evidence="2">CD-NTase-associated protein 12/Pycsar effector protein TIR domain-containing protein</fullName>
    </recommendedName>
</protein>
<comment type="caution">
    <text evidence="1">The sequence shown here is derived from an EMBL/GenBank/DDBJ whole genome shotgun (WGS) entry which is preliminary data.</text>
</comment>
<name>A0A0F8XYW5_9ZZZZ</name>
<accession>A0A0F8XYW5</accession>